<dbReference type="RefSeq" id="WP_238191128.1">
    <property type="nucleotide sequence ID" value="NZ_BPQJ01000010.1"/>
</dbReference>
<protein>
    <submittedName>
        <fullName evidence="4">Linear gramicidin dehydrogenase LgrE</fullName>
    </submittedName>
</protein>
<dbReference type="Proteomes" id="UP001055286">
    <property type="component" value="Unassembled WGS sequence"/>
</dbReference>
<dbReference type="PANTHER" id="PTHR11487:SF0">
    <property type="entry name" value="S-ACYL FATTY ACID SYNTHASE THIOESTERASE, MEDIUM CHAIN"/>
    <property type="match status" value="1"/>
</dbReference>
<dbReference type="InterPro" id="IPR029058">
    <property type="entry name" value="AB_hydrolase_fold"/>
</dbReference>
<dbReference type="Gene3D" id="3.40.50.1820">
    <property type="entry name" value="alpha/beta hydrolase"/>
    <property type="match status" value="1"/>
</dbReference>
<dbReference type="AlphaFoldDB" id="A0AA37HAL8"/>
<evidence type="ECO:0000313" key="5">
    <source>
        <dbReference type="Proteomes" id="UP001055286"/>
    </source>
</evidence>
<dbReference type="PANTHER" id="PTHR11487">
    <property type="entry name" value="THIOESTERASE"/>
    <property type="match status" value="1"/>
</dbReference>
<accession>A0AA37HAL8</accession>
<dbReference type="InterPro" id="IPR001031">
    <property type="entry name" value="Thioesterase"/>
</dbReference>
<proteinExistence type="inferred from homology"/>
<reference evidence="4" key="1">
    <citation type="journal article" date="2016" name="Front. Microbiol.">
        <title>Genome Sequence of the Piezophilic, Mesophilic Sulfate-Reducing Bacterium Desulfovibrio indicus J2T.</title>
        <authorList>
            <person name="Cao J."/>
            <person name="Maignien L."/>
            <person name="Shao Z."/>
            <person name="Alain K."/>
            <person name="Jebbar M."/>
        </authorList>
    </citation>
    <scope>NUCLEOTIDE SEQUENCE</scope>
    <source>
        <strain evidence="4">JCM 32048</strain>
    </source>
</reference>
<evidence type="ECO:0000256" key="1">
    <source>
        <dbReference type="ARBA" id="ARBA00007169"/>
    </source>
</evidence>
<sequence>MNTVPVRGSSPAPAGTRRWLPHASDATSCDLRLICLPYAGGGASVFAPLRRHAPDWLDVLPVQLPGRENRIAEPAIGSMPPLVAVLAEALAPVLDRPYALLGYSVGARVAFCLTQVLARRGLRLPQIVMVAAHRAPDLPGRGPALHTLPSEAFWSRLADYQGTPAAILDNPEFRALFEAPLRADFALAETPLEAGNQRLPCPVTAFAGRRDALVSPTEVAGWARATSAAFDCVEIEGGHFFLRDAAEPFRQAVYDRLAPLARRARHAA</sequence>
<comment type="caution">
    <text evidence="4">The sequence shown here is derived from an EMBL/GenBank/DDBJ whole genome shotgun (WGS) entry which is preliminary data.</text>
</comment>
<dbReference type="SMART" id="SM00824">
    <property type="entry name" value="PKS_TE"/>
    <property type="match status" value="1"/>
</dbReference>
<dbReference type="InterPro" id="IPR020802">
    <property type="entry name" value="TesA-like"/>
</dbReference>
<dbReference type="GO" id="GO:0016787">
    <property type="term" value="F:hydrolase activity"/>
    <property type="evidence" value="ECO:0007669"/>
    <property type="project" value="UniProtKB-KW"/>
</dbReference>
<keyword evidence="5" id="KW-1185">Reference proteome</keyword>
<organism evidence="4 5">
    <name type="scientific">Methylobacterium frigidaeris</name>
    <dbReference type="NCBI Taxonomy" id="2038277"/>
    <lineage>
        <taxon>Bacteria</taxon>
        <taxon>Pseudomonadati</taxon>
        <taxon>Pseudomonadota</taxon>
        <taxon>Alphaproteobacteria</taxon>
        <taxon>Hyphomicrobiales</taxon>
        <taxon>Methylobacteriaceae</taxon>
        <taxon>Methylobacterium</taxon>
    </lineage>
</organism>
<reference evidence="4" key="2">
    <citation type="submission" date="2021-08" db="EMBL/GenBank/DDBJ databases">
        <authorList>
            <person name="Tani A."/>
            <person name="Ola A."/>
            <person name="Ogura Y."/>
            <person name="Katsura K."/>
            <person name="Hayashi T."/>
        </authorList>
    </citation>
    <scope>NUCLEOTIDE SEQUENCE</scope>
    <source>
        <strain evidence="4">JCM 32048</strain>
    </source>
</reference>
<evidence type="ECO:0000256" key="2">
    <source>
        <dbReference type="ARBA" id="ARBA00022801"/>
    </source>
</evidence>
<dbReference type="SUPFAM" id="SSF53474">
    <property type="entry name" value="alpha/beta-Hydrolases"/>
    <property type="match status" value="1"/>
</dbReference>
<name>A0AA37HAL8_9HYPH</name>
<feature type="domain" description="Thioesterase TesA-like" evidence="3">
    <location>
        <begin position="34"/>
        <end position="257"/>
    </location>
</feature>
<evidence type="ECO:0000313" key="4">
    <source>
        <dbReference type="EMBL" id="GJD62478.1"/>
    </source>
</evidence>
<dbReference type="InterPro" id="IPR012223">
    <property type="entry name" value="TEII"/>
</dbReference>
<comment type="similarity">
    <text evidence="1">Belongs to the thioesterase family.</text>
</comment>
<dbReference type="GO" id="GO:0008610">
    <property type="term" value="P:lipid biosynthetic process"/>
    <property type="evidence" value="ECO:0007669"/>
    <property type="project" value="TreeGrafter"/>
</dbReference>
<keyword evidence="2" id="KW-0378">Hydrolase</keyword>
<dbReference type="Pfam" id="PF00975">
    <property type="entry name" value="Thioesterase"/>
    <property type="match status" value="1"/>
</dbReference>
<gene>
    <name evidence="4" type="primary">lgrE</name>
    <name evidence="4" type="ORF">MPEAHAMD_2631</name>
</gene>
<evidence type="ECO:0000259" key="3">
    <source>
        <dbReference type="SMART" id="SM00824"/>
    </source>
</evidence>
<dbReference type="EMBL" id="BPQJ01000010">
    <property type="protein sequence ID" value="GJD62478.1"/>
    <property type="molecule type" value="Genomic_DNA"/>
</dbReference>